<sequence>MRPPPRRPHARTPTPPAKRPEPLSDHRFLELMKNASSFFAAAERDVVAERQAAIAEILALMTRYDLTLDDIAGD</sequence>
<protein>
    <recommendedName>
        <fullName evidence="4">Nif11 domain-containing protein</fullName>
    </recommendedName>
</protein>
<evidence type="ECO:0000313" key="2">
    <source>
        <dbReference type="EMBL" id="GLS16455.1"/>
    </source>
</evidence>
<keyword evidence="3" id="KW-1185">Reference proteome</keyword>
<dbReference type="Proteomes" id="UP001156903">
    <property type="component" value="Unassembled WGS sequence"/>
</dbReference>
<evidence type="ECO:0000313" key="3">
    <source>
        <dbReference type="Proteomes" id="UP001156903"/>
    </source>
</evidence>
<organism evidence="2 3">
    <name type="scientific">Hydrogenophaga electricum</name>
    <dbReference type="NCBI Taxonomy" id="1230953"/>
    <lineage>
        <taxon>Bacteria</taxon>
        <taxon>Pseudomonadati</taxon>
        <taxon>Pseudomonadota</taxon>
        <taxon>Betaproteobacteria</taxon>
        <taxon>Burkholderiales</taxon>
        <taxon>Comamonadaceae</taxon>
        <taxon>Hydrogenophaga</taxon>
    </lineage>
</organism>
<feature type="region of interest" description="Disordered" evidence="1">
    <location>
        <begin position="1"/>
        <end position="22"/>
    </location>
</feature>
<name>A0ABQ6C8Z1_9BURK</name>
<accession>A0ABQ6C8Z1</accession>
<feature type="compositionally biased region" description="Basic residues" evidence="1">
    <location>
        <begin position="1"/>
        <end position="10"/>
    </location>
</feature>
<proteinExistence type="predicted"/>
<evidence type="ECO:0000256" key="1">
    <source>
        <dbReference type="SAM" id="MobiDB-lite"/>
    </source>
</evidence>
<gene>
    <name evidence="2" type="ORF">GCM10007935_38950</name>
</gene>
<comment type="caution">
    <text evidence="2">The sequence shown here is derived from an EMBL/GenBank/DDBJ whole genome shotgun (WGS) entry which is preliminary data.</text>
</comment>
<dbReference type="RefSeq" id="WP_234264370.1">
    <property type="nucleotide sequence ID" value="NZ_BSPB01000058.1"/>
</dbReference>
<reference evidence="3" key="1">
    <citation type="journal article" date="2019" name="Int. J. Syst. Evol. Microbiol.">
        <title>The Global Catalogue of Microorganisms (GCM) 10K type strain sequencing project: providing services to taxonomists for standard genome sequencing and annotation.</title>
        <authorList>
            <consortium name="The Broad Institute Genomics Platform"/>
            <consortium name="The Broad Institute Genome Sequencing Center for Infectious Disease"/>
            <person name="Wu L."/>
            <person name="Ma J."/>
        </authorList>
    </citation>
    <scope>NUCLEOTIDE SEQUENCE [LARGE SCALE GENOMIC DNA]</scope>
    <source>
        <strain evidence="3">NBRC 109341</strain>
    </source>
</reference>
<dbReference type="EMBL" id="BSPB01000058">
    <property type="protein sequence ID" value="GLS16455.1"/>
    <property type="molecule type" value="Genomic_DNA"/>
</dbReference>
<evidence type="ECO:0008006" key="4">
    <source>
        <dbReference type="Google" id="ProtNLM"/>
    </source>
</evidence>